<protein>
    <submittedName>
        <fullName evidence="2">Putative secreted protein</fullName>
    </submittedName>
</protein>
<keyword evidence="1" id="KW-0732">Signal</keyword>
<dbReference type="AlphaFoldDB" id="A0A6G5A1R4"/>
<sequence>MKLLGFIAFVLPTISGTTAQAWNAEDNEPADYITAAANRRVLYSCLYYYWDGWRLRYGTYRDGTPCRRFYWGRADGQCRKGKCIKKRVTPGRCDPTYQGRGYALACNYTCANNVLVNYNDGTPCLHIGSNGRPFGGGRPLQQWHMHQLV</sequence>
<evidence type="ECO:0000313" key="2">
    <source>
        <dbReference type="EMBL" id="NIE44951.1"/>
    </source>
</evidence>
<feature type="signal peptide" evidence="1">
    <location>
        <begin position="1"/>
        <end position="19"/>
    </location>
</feature>
<reference evidence="2" key="1">
    <citation type="submission" date="2020-03" db="EMBL/GenBank/DDBJ databases">
        <title>A transcriptome and proteome of the tick Rhipicephalus microplus shaped by the genetic composition of its hosts and developmental stage.</title>
        <authorList>
            <person name="Garcia G.R."/>
            <person name="Ribeiro J.M.C."/>
            <person name="Maruyama S.R."/>
            <person name="Gardinasse L.G."/>
            <person name="Nelson K."/>
            <person name="Ferreira B.R."/>
            <person name="Andrade T.G."/>
            <person name="Santos I.K.F.M."/>
        </authorList>
    </citation>
    <scope>NUCLEOTIDE SEQUENCE</scope>
    <source>
        <strain evidence="2">NSGR</strain>
        <tissue evidence="2">Salivary glands</tissue>
    </source>
</reference>
<name>A0A6G5A1R4_RHIMP</name>
<evidence type="ECO:0000256" key="1">
    <source>
        <dbReference type="SAM" id="SignalP"/>
    </source>
</evidence>
<organism evidence="2">
    <name type="scientific">Rhipicephalus microplus</name>
    <name type="common">Cattle tick</name>
    <name type="synonym">Boophilus microplus</name>
    <dbReference type="NCBI Taxonomy" id="6941"/>
    <lineage>
        <taxon>Eukaryota</taxon>
        <taxon>Metazoa</taxon>
        <taxon>Ecdysozoa</taxon>
        <taxon>Arthropoda</taxon>
        <taxon>Chelicerata</taxon>
        <taxon>Arachnida</taxon>
        <taxon>Acari</taxon>
        <taxon>Parasitiformes</taxon>
        <taxon>Ixodida</taxon>
        <taxon>Ixodoidea</taxon>
        <taxon>Ixodidae</taxon>
        <taxon>Rhipicephalinae</taxon>
        <taxon>Rhipicephalus</taxon>
        <taxon>Boophilus</taxon>
    </lineage>
</organism>
<feature type="chain" id="PRO_5026162477" evidence="1">
    <location>
        <begin position="20"/>
        <end position="149"/>
    </location>
</feature>
<dbReference type="EMBL" id="GIKN01002678">
    <property type="protein sequence ID" value="NIE44951.1"/>
    <property type="molecule type" value="Transcribed_RNA"/>
</dbReference>
<proteinExistence type="predicted"/>
<accession>A0A6G5A1R4</accession>